<dbReference type="InterPro" id="IPR045054">
    <property type="entry name" value="P4HA-like"/>
</dbReference>
<protein>
    <recommendedName>
        <fullName evidence="7">Prolyl 4-hydroxylase alpha subunit domain-containing protein</fullName>
    </recommendedName>
</protein>
<keyword evidence="2" id="KW-0479">Metal-binding</keyword>
<feature type="domain" description="Prolyl 4-hydroxylase alpha subunit" evidence="7">
    <location>
        <begin position="70"/>
        <end position="305"/>
    </location>
</feature>
<dbReference type="InterPro" id="IPR006620">
    <property type="entry name" value="Pro_4_hyd_alph"/>
</dbReference>
<evidence type="ECO:0000313" key="8">
    <source>
        <dbReference type="EMBL" id="KAJ2901876.1"/>
    </source>
</evidence>
<evidence type="ECO:0000256" key="6">
    <source>
        <dbReference type="SAM" id="MobiDB-lite"/>
    </source>
</evidence>
<keyword evidence="3" id="KW-0223">Dioxygenase</keyword>
<dbReference type="PANTHER" id="PTHR10869:SF241">
    <property type="entry name" value="FE2OG DIOXYGENASE DOMAIN-CONTAINING PROTEIN"/>
    <property type="match status" value="1"/>
</dbReference>
<dbReference type="Gene3D" id="2.60.120.620">
    <property type="entry name" value="q2cbj1_9rhob like domain"/>
    <property type="match status" value="1"/>
</dbReference>
<dbReference type="GO" id="GO:0031418">
    <property type="term" value="F:L-ascorbic acid binding"/>
    <property type="evidence" value="ECO:0007669"/>
    <property type="project" value="InterPro"/>
</dbReference>
<dbReference type="AlphaFoldDB" id="A0AAD5RR27"/>
<sequence>MLNMFKKKGEEKSSPRMPDVNTPKQTSYHSLDVPIPADFMSTTSLPSDSKPITVDQIDFSKTAVPEYSGRYAVVLDNVLSQSECDQLIRMAEASVSASEQGVKEGTGERDPWQPALVNIGAGWEVLQADYRNSDRIIWDQEEITGRLWKRIKAGAPEVAKELAEVEADLVVLGGKHWKEQKWVFKALNERMRFLKYGKGQFFRPHCDGAYEVPGLEPGKRTRTLFTLHLYLNDSVEAVKGETARDGEEKPELVGGSTPFLSNNEKRRVDVHPKAGRVLIFQHRGLLHSGDDVVEGTKYTVRSDILYDLVTTEKEE</sequence>
<gene>
    <name evidence="8" type="ORF">MKZ38_001309</name>
</gene>
<dbReference type="Proteomes" id="UP001201980">
    <property type="component" value="Unassembled WGS sequence"/>
</dbReference>
<evidence type="ECO:0000256" key="1">
    <source>
        <dbReference type="ARBA" id="ARBA00001961"/>
    </source>
</evidence>
<name>A0AAD5RR27_9PEZI</name>
<evidence type="ECO:0000259" key="7">
    <source>
        <dbReference type="SMART" id="SM00702"/>
    </source>
</evidence>
<comment type="cofactor">
    <cofactor evidence="1">
        <name>L-ascorbate</name>
        <dbReference type="ChEBI" id="CHEBI:38290"/>
    </cofactor>
</comment>
<feature type="region of interest" description="Disordered" evidence="6">
    <location>
        <begin position="1"/>
        <end position="28"/>
    </location>
</feature>
<accession>A0AAD5RR27</accession>
<proteinExistence type="predicted"/>
<evidence type="ECO:0000256" key="2">
    <source>
        <dbReference type="ARBA" id="ARBA00022723"/>
    </source>
</evidence>
<keyword evidence="4" id="KW-0560">Oxidoreductase</keyword>
<dbReference type="EMBL" id="JAKWBI020000134">
    <property type="protein sequence ID" value="KAJ2901876.1"/>
    <property type="molecule type" value="Genomic_DNA"/>
</dbReference>
<dbReference type="GO" id="GO:0005506">
    <property type="term" value="F:iron ion binding"/>
    <property type="evidence" value="ECO:0007669"/>
    <property type="project" value="InterPro"/>
</dbReference>
<dbReference type="SMART" id="SM00702">
    <property type="entry name" value="P4Hc"/>
    <property type="match status" value="1"/>
</dbReference>
<evidence type="ECO:0000256" key="3">
    <source>
        <dbReference type="ARBA" id="ARBA00022964"/>
    </source>
</evidence>
<comment type="caution">
    <text evidence="8">The sequence shown here is derived from an EMBL/GenBank/DDBJ whole genome shotgun (WGS) entry which is preliminary data.</text>
</comment>
<keyword evidence="5" id="KW-0408">Iron</keyword>
<evidence type="ECO:0000256" key="5">
    <source>
        <dbReference type="ARBA" id="ARBA00023004"/>
    </source>
</evidence>
<dbReference type="GO" id="GO:0005783">
    <property type="term" value="C:endoplasmic reticulum"/>
    <property type="evidence" value="ECO:0007669"/>
    <property type="project" value="TreeGrafter"/>
</dbReference>
<dbReference type="InterPro" id="IPR044862">
    <property type="entry name" value="Pro_4_hyd_alph_FE2OG_OXY"/>
</dbReference>
<evidence type="ECO:0000256" key="4">
    <source>
        <dbReference type="ARBA" id="ARBA00023002"/>
    </source>
</evidence>
<organism evidence="8 9">
    <name type="scientific">Zalerion maritima</name>
    <dbReference type="NCBI Taxonomy" id="339359"/>
    <lineage>
        <taxon>Eukaryota</taxon>
        <taxon>Fungi</taxon>
        <taxon>Dikarya</taxon>
        <taxon>Ascomycota</taxon>
        <taxon>Pezizomycotina</taxon>
        <taxon>Sordariomycetes</taxon>
        <taxon>Lulworthiomycetidae</taxon>
        <taxon>Lulworthiales</taxon>
        <taxon>Lulworthiaceae</taxon>
        <taxon>Zalerion</taxon>
    </lineage>
</organism>
<feature type="region of interest" description="Disordered" evidence="6">
    <location>
        <begin position="241"/>
        <end position="265"/>
    </location>
</feature>
<dbReference type="GO" id="GO:0004656">
    <property type="term" value="F:procollagen-proline 4-dioxygenase activity"/>
    <property type="evidence" value="ECO:0007669"/>
    <property type="project" value="TreeGrafter"/>
</dbReference>
<feature type="compositionally biased region" description="Basic and acidic residues" evidence="6">
    <location>
        <begin position="241"/>
        <end position="251"/>
    </location>
</feature>
<dbReference type="Pfam" id="PF13640">
    <property type="entry name" value="2OG-FeII_Oxy_3"/>
    <property type="match status" value="1"/>
</dbReference>
<keyword evidence="9" id="KW-1185">Reference proteome</keyword>
<evidence type="ECO:0000313" key="9">
    <source>
        <dbReference type="Proteomes" id="UP001201980"/>
    </source>
</evidence>
<reference evidence="8" key="1">
    <citation type="submission" date="2022-07" db="EMBL/GenBank/DDBJ databases">
        <title>Draft genome sequence of Zalerion maritima ATCC 34329, a (micro)plastics degrading marine fungus.</title>
        <authorList>
            <person name="Paco A."/>
            <person name="Goncalves M.F.M."/>
            <person name="Rocha-Santos T.A.P."/>
            <person name="Alves A."/>
        </authorList>
    </citation>
    <scope>NUCLEOTIDE SEQUENCE</scope>
    <source>
        <strain evidence="8">ATCC 34329</strain>
    </source>
</reference>
<dbReference type="PANTHER" id="PTHR10869">
    <property type="entry name" value="PROLYL 4-HYDROXYLASE ALPHA SUBUNIT"/>
    <property type="match status" value="1"/>
</dbReference>